<name>A0A2H1IMP8_9MICO</name>
<protein>
    <submittedName>
        <fullName evidence="1">Uncharacterized protein</fullName>
    </submittedName>
</protein>
<proteinExistence type="predicted"/>
<dbReference type="AlphaFoldDB" id="A0A2H1IMP8"/>
<reference evidence="2" key="1">
    <citation type="submission" date="2017-03" db="EMBL/GenBank/DDBJ databases">
        <authorList>
            <person name="Monnet C."/>
        </authorList>
    </citation>
    <scope>NUCLEOTIDE SEQUENCE [LARGE SCALE GENOMIC DNA]</scope>
    <source>
        <strain evidence="2">P10</strain>
    </source>
</reference>
<dbReference type="Proteomes" id="UP000234342">
    <property type="component" value="Unassembled WGS sequence"/>
</dbReference>
<gene>
    <name evidence="1" type="ORF">BANT10_01094</name>
</gene>
<evidence type="ECO:0000313" key="2">
    <source>
        <dbReference type="Proteomes" id="UP000234342"/>
    </source>
</evidence>
<evidence type="ECO:0000313" key="1">
    <source>
        <dbReference type="EMBL" id="SMX76434.1"/>
    </source>
</evidence>
<organism evidence="1 2">
    <name type="scientific">Brevibacterium antiquum</name>
    <dbReference type="NCBI Taxonomy" id="234835"/>
    <lineage>
        <taxon>Bacteria</taxon>
        <taxon>Bacillati</taxon>
        <taxon>Actinomycetota</taxon>
        <taxon>Actinomycetes</taxon>
        <taxon>Micrococcales</taxon>
        <taxon>Brevibacteriaceae</taxon>
        <taxon>Brevibacterium</taxon>
    </lineage>
</organism>
<dbReference type="EMBL" id="FXZE01000003">
    <property type="protein sequence ID" value="SMX76434.1"/>
    <property type="molecule type" value="Genomic_DNA"/>
</dbReference>
<sequence length="94" mass="10567">MTAIAFDCGACVETSPDQAIQDVLEDHYATCRLCLNEEEQDHVDSLHAHRTAEEIDARCGQYLRICDVQERAKDDPDYALPISGDILTKLRSDK</sequence>
<keyword evidence="2" id="KW-1185">Reference proteome</keyword>
<accession>A0A2H1IMP8</accession>
<dbReference type="RefSeq" id="WP_101642248.1">
    <property type="nucleotide sequence ID" value="NZ_FXZE01000003.1"/>
</dbReference>